<reference evidence="3 4" key="1">
    <citation type="submission" date="2018-03" db="EMBL/GenBank/DDBJ databases">
        <title>Finding Nemo's genes: A chromosome-scale reference assembly of the genome of the orange clownfish Amphiprion percula.</title>
        <authorList>
            <person name="Lehmann R."/>
        </authorList>
    </citation>
    <scope>NUCLEOTIDE SEQUENCE</scope>
</reference>
<feature type="compositionally biased region" description="Polar residues" evidence="1">
    <location>
        <begin position="455"/>
        <end position="478"/>
    </location>
</feature>
<feature type="compositionally biased region" description="Low complexity" evidence="1">
    <location>
        <begin position="397"/>
        <end position="407"/>
    </location>
</feature>
<feature type="compositionally biased region" description="Polar residues" evidence="1">
    <location>
        <begin position="489"/>
        <end position="499"/>
    </location>
</feature>
<keyword evidence="4" id="KW-1185">Reference proteome</keyword>
<feature type="compositionally biased region" description="Polar residues" evidence="1">
    <location>
        <begin position="978"/>
        <end position="990"/>
    </location>
</feature>
<feature type="compositionally biased region" description="Polar residues" evidence="1">
    <location>
        <begin position="387"/>
        <end position="396"/>
    </location>
</feature>
<feature type="compositionally biased region" description="Low complexity" evidence="1">
    <location>
        <begin position="829"/>
        <end position="840"/>
    </location>
</feature>
<dbReference type="InterPro" id="IPR039895">
    <property type="entry name" value="COBL-like"/>
</dbReference>
<dbReference type="Pfam" id="PF09469">
    <property type="entry name" value="Cobl"/>
    <property type="match status" value="1"/>
</dbReference>
<feature type="compositionally biased region" description="Low complexity" evidence="1">
    <location>
        <begin position="340"/>
        <end position="353"/>
    </location>
</feature>
<feature type="compositionally biased region" description="Low complexity" evidence="1">
    <location>
        <begin position="794"/>
        <end position="803"/>
    </location>
</feature>
<dbReference type="AlphaFoldDB" id="A0A3P8TLA3"/>
<evidence type="ECO:0000256" key="1">
    <source>
        <dbReference type="SAM" id="MobiDB-lite"/>
    </source>
</evidence>
<feature type="compositionally biased region" description="Polar residues" evidence="1">
    <location>
        <begin position="588"/>
        <end position="599"/>
    </location>
</feature>
<feature type="region of interest" description="Disordered" evidence="1">
    <location>
        <begin position="880"/>
        <end position="932"/>
    </location>
</feature>
<feature type="compositionally biased region" description="Low complexity" evidence="1">
    <location>
        <begin position="995"/>
        <end position="1014"/>
    </location>
</feature>
<dbReference type="Proteomes" id="UP000265080">
    <property type="component" value="Chromosome 12"/>
</dbReference>
<evidence type="ECO:0000313" key="3">
    <source>
        <dbReference type="Ensembl" id="ENSAPEP00000026795.1"/>
    </source>
</evidence>
<dbReference type="STRING" id="161767.ENSAPEP00000026795"/>
<reference evidence="3" key="3">
    <citation type="submission" date="2025-09" db="UniProtKB">
        <authorList>
            <consortium name="Ensembl"/>
        </authorList>
    </citation>
    <scope>IDENTIFICATION</scope>
</reference>
<feature type="compositionally biased region" description="Basic and acidic residues" evidence="1">
    <location>
        <begin position="703"/>
        <end position="718"/>
    </location>
</feature>
<feature type="compositionally biased region" description="Polar residues" evidence="1">
    <location>
        <begin position="913"/>
        <end position="926"/>
    </location>
</feature>
<dbReference type="GeneTree" id="ENSGT00530000063608"/>
<feature type="compositionally biased region" description="Polar residues" evidence="1">
    <location>
        <begin position="674"/>
        <end position="695"/>
    </location>
</feature>
<protein>
    <submittedName>
        <fullName evidence="3">Cordon-bleu WH2 repeat protein like 1</fullName>
    </submittedName>
</protein>
<dbReference type="Ensembl" id="ENSAPET00000027509.1">
    <property type="protein sequence ID" value="ENSAPEP00000026795.1"/>
    <property type="gene ID" value="ENSAPEG00000019040.1"/>
</dbReference>
<feature type="compositionally biased region" description="Polar residues" evidence="1">
    <location>
        <begin position="608"/>
        <end position="627"/>
    </location>
</feature>
<feature type="compositionally biased region" description="Low complexity" evidence="1">
    <location>
        <begin position="641"/>
        <end position="651"/>
    </location>
</feature>
<dbReference type="PANTHER" id="PTHR21557:SF2">
    <property type="entry name" value="CORDON-BLEU PROTEIN-LIKE 1"/>
    <property type="match status" value="1"/>
</dbReference>
<accession>A0A3P8TLA3</accession>
<name>A0A3P8TLA3_AMPPE</name>
<feature type="region of interest" description="Disordered" evidence="1">
    <location>
        <begin position="748"/>
        <end position="866"/>
    </location>
</feature>
<feature type="compositionally biased region" description="Basic and acidic residues" evidence="1">
    <location>
        <begin position="290"/>
        <end position="301"/>
    </location>
</feature>
<feature type="compositionally biased region" description="Polar residues" evidence="1">
    <location>
        <begin position="760"/>
        <end position="771"/>
    </location>
</feature>
<reference evidence="3" key="2">
    <citation type="submission" date="2025-08" db="UniProtKB">
        <authorList>
            <consortium name="Ensembl"/>
        </authorList>
    </citation>
    <scope>IDENTIFICATION</scope>
</reference>
<feature type="domain" description="Cordon-bleu ubiquitin-like" evidence="2">
    <location>
        <begin position="186"/>
        <end position="270"/>
    </location>
</feature>
<dbReference type="GO" id="GO:0003785">
    <property type="term" value="F:actin monomer binding"/>
    <property type="evidence" value="ECO:0007669"/>
    <property type="project" value="InterPro"/>
</dbReference>
<organism evidence="3 4">
    <name type="scientific">Amphiprion percula</name>
    <name type="common">Orange clownfish</name>
    <name type="synonym">Lutjanus percula</name>
    <dbReference type="NCBI Taxonomy" id="161767"/>
    <lineage>
        <taxon>Eukaryota</taxon>
        <taxon>Metazoa</taxon>
        <taxon>Chordata</taxon>
        <taxon>Craniata</taxon>
        <taxon>Vertebrata</taxon>
        <taxon>Euteleostomi</taxon>
        <taxon>Actinopterygii</taxon>
        <taxon>Neopterygii</taxon>
        <taxon>Teleostei</taxon>
        <taxon>Neoteleostei</taxon>
        <taxon>Acanthomorphata</taxon>
        <taxon>Ovalentaria</taxon>
        <taxon>Pomacentridae</taxon>
        <taxon>Amphiprion</taxon>
    </lineage>
</organism>
<evidence type="ECO:0000259" key="2">
    <source>
        <dbReference type="Pfam" id="PF09469"/>
    </source>
</evidence>
<feature type="compositionally biased region" description="Polar residues" evidence="1">
    <location>
        <begin position="804"/>
        <end position="823"/>
    </location>
</feature>
<feature type="region of interest" description="Disordered" evidence="1">
    <location>
        <begin position="450"/>
        <end position="719"/>
    </location>
</feature>
<dbReference type="Gene3D" id="3.10.20.90">
    <property type="entry name" value="Phosphatidylinositol 3-kinase Catalytic Subunit, Chain A, domain 1"/>
    <property type="match status" value="1"/>
</dbReference>
<dbReference type="InterPro" id="IPR019025">
    <property type="entry name" value="Cordon-bleu_ubiquitin_domain"/>
</dbReference>
<feature type="region of interest" description="Disordered" evidence="1">
    <location>
        <begin position="269"/>
        <end position="433"/>
    </location>
</feature>
<feature type="compositionally biased region" description="Polar residues" evidence="1">
    <location>
        <begin position="506"/>
        <end position="523"/>
    </location>
</feature>
<evidence type="ECO:0000313" key="4">
    <source>
        <dbReference type="Proteomes" id="UP000265080"/>
    </source>
</evidence>
<dbReference type="PANTHER" id="PTHR21557">
    <property type="entry name" value="CORDON-BLEU"/>
    <property type="match status" value="1"/>
</dbReference>
<feature type="compositionally biased region" description="Low complexity" evidence="1">
    <location>
        <begin position="963"/>
        <end position="976"/>
    </location>
</feature>
<proteinExistence type="predicted"/>
<feature type="region of interest" description="Disordered" evidence="1">
    <location>
        <begin position="963"/>
        <end position="1058"/>
    </location>
</feature>
<feature type="compositionally biased region" description="Basic and acidic residues" evidence="1">
    <location>
        <begin position="776"/>
        <end position="792"/>
    </location>
</feature>
<sequence>MASFTPLSNHLSSLARMRTLWSSKECPFSLRWRWTAESWPVVVALLCCAMRLCNGCLVSPMYRVSTKSKAPSPPGIKKLDSPGFSQWYPGNPHLTMDQKENRIDKELSLTVVLPGGVEKTTVVHGSKPLMDLLVTLCAKYHLNPSSHTLELVTANRNNIKLKPNALIGTLDAEKIILKPKGEDKNKKTGPQMPEATVRMVINYKKTQKTILRVNPRVPLAELLPAICEKCEFDTETTVLLRDVQSLAPLDLSSSLNDYAIREVYARDTRGQPVSPVCPGSPTSAGTVTPGKDKDQKEKENKGLFSMFRKSKKKSDQPTTASAPASPVLVSKPRPLSMALPSSNSTPFSSPASPTDVQKKRRAPQPPILVSQSCPSDLSTRRRLYSEPNAQLDTDQTSGISRGSSAESSLKRTKRKAPPPPTSPGAVVQESVSVEENLQVVAASKTLEEIMEQEETTASVMSTTAGKTQGEDSSLNMSPDVSLHYPSPDIETQSTMSVEGSGEDQSCDLSSDGNQLQSAVNDSATLIVRRSDGTDSPVVSDTNSAAFQVENVSPHPICEEPPADSVEGDSDAAPSSLPPPVMQDAEAQASVQASTETLQEVTDRLESPVATSTSRPSGEDAQVQTDFTQLPEPPQQHTDKVPSSANAPASESAGKKDMATLTEELEAPDLEHALSRTSETSSCQDSPPSAPDTTKAPSMYATDSEPKPKPSNELTRDYIPKVGMTTYTIVPQKSLEKLRYFEVALTLETPPEAPEERLNIDSLQLDESTGQRGQIDVSKDKSEQHSALPREDLLTSTTTTTQRTVNGSISETTHSSSPTSLCTNTDDKVASSANGASQAGSPVEVKEMKIPPATKPKPGSFRLAQHKKTPGYYVTSAAEKSLGANAGSGLREAQGSTERAKLPSPPPPPPVQCQEETTGATNVQLSPKQDDKNVAFKRMIRQSSLPCREPSAGLSLEKLRSFAAPRPFSPSTPSRFAQAVSSAVKRSQSLSHGPKSPLSTVSPSVSPITSPSPVIQSGFSTLKDCENTEAGSDGSTLQREERELPSFSEIVEIGGESSP</sequence>
<feature type="compositionally biased region" description="Polar residues" evidence="1">
    <location>
        <begin position="536"/>
        <end position="545"/>
    </location>
</feature>